<feature type="compositionally biased region" description="Basic and acidic residues" evidence="1">
    <location>
        <begin position="41"/>
        <end position="51"/>
    </location>
</feature>
<evidence type="ECO:0000313" key="2">
    <source>
        <dbReference type="EMBL" id="UOR05079.1"/>
    </source>
</evidence>
<evidence type="ECO:0000313" key="3">
    <source>
        <dbReference type="Proteomes" id="UP000829925"/>
    </source>
</evidence>
<name>A0A8T9SZ86_9BACT</name>
<evidence type="ECO:0000256" key="1">
    <source>
        <dbReference type="SAM" id="MobiDB-lite"/>
    </source>
</evidence>
<dbReference type="AlphaFoldDB" id="A0A8T9SZ86"/>
<sequence length="75" mass="7917">MKTLFLFLAGATLSLASCSQDKTAMERAEDMPAGTTVKGADGSKIKKQEDGDIKIKDAAGNKVKKDADDGEVKVK</sequence>
<dbReference type="Proteomes" id="UP000829925">
    <property type="component" value="Chromosome"/>
</dbReference>
<dbReference type="EMBL" id="CP095053">
    <property type="protein sequence ID" value="UOR05079.1"/>
    <property type="molecule type" value="Genomic_DNA"/>
</dbReference>
<feature type="region of interest" description="Disordered" evidence="1">
    <location>
        <begin position="22"/>
        <end position="51"/>
    </location>
</feature>
<dbReference type="KEGG" id="haei:MUN82_19345"/>
<accession>A0A8T9SZ86</accession>
<dbReference type="RefSeq" id="WP_245093052.1">
    <property type="nucleotide sequence ID" value="NZ_CP095053.1"/>
</dbReference>
<proteinExistence type="predicted"/>
<gene>
    <name evidence="2" type="ORF">MUN82_19345</name>
</gene>
<reference evidence="2 3" key="1">
    <citation type="submission" date="2022-04" db="EMBL/GenBank/DDBJ databases">
        <title>Hymenobacter sp. isolated from the air.</title>
        <authorList>
            <person name="Won M."/>
            <person name="Lee C.-M."/>
            <person name="Woen H.-Y."/>
            <person name="Kwon S.-W."/>
        </authorList>
    </citation>
    <scope>NUCLEOTIDE SEQUENCE [LARGE SCALE GENOMIC DNA]</scope>
    <source>
        <strain evidence="3">5413 J-13</strain>
    </source>
</reference>
<dbReference type="PROSITE" id="PS51257">
    <property type="entry name" value="PROKAR_LIPOPROTEIN"/>
    <property type="match status" value="1"/>
</dbReference>
<organism evidence="2 3">
    <name type="scientific">Hymenobacter aerilatus</name>
    <dbReference type="NCBI Taxonomy" id="2932251"/>
    <lineage>
        <taxon>Bacteria</taxon>
        <taxon>Pseudomonadati</taxon>
        <taxon>Bacteroidota</taxon>
        <taxon>Cytophagia</taxon>
        <taxon>Cytophagales</taxon>
        <taxon>Hymenobacteraceae</taxon>
        <taxon>Hymenobacter</taxon>
    </lineage>
</organism>
<protein>
    <submittedName>
        <fullName evidence="2">Uncharacterized protein</fullName>
    </submittedName>
</protein>
<keyword evidence="3" id="KW-1185">Reference proteome</keyword>